<feature type="region of interest" description="Disordered" evidence="2">
    <location>
        <begin position="26"/>
        <end position="64"/>
    </location>
</feature>
<evidence type="ECO:0000313" key="4">
    <source>
        <dbReference type="Proteomes" id="UP000199225"/>
    </source>
</evidence>
<evidence type="ECO:0000256" key="2">
    <source>
        <dbReference type="SAM" id="MobiDB-lite"/>
    </source>
</evidence>
<organism evidence="3 4">
    <name type="scientific">Salimicrobium halophilum</name>
    <dbReference type="NCBI Taxonomy" id="86666"/>
    <lineage>
        <taxon>Bacteria</taxon>
        <taxon>Bacillati</taxon>
        <taxon>Bacillota</taxon>
        <taxon>Bacilli</taxon>
        <taxon>Bacillales</taxon>
        <taxon>Bacillaceae</taxon>
        <taxon>Salimicrobium</taxon>
    </lineage>
</organism>
<gene>
    <name evidence="3" type="ORF">SAMN04490247_2624</name>
</gene>
<reference evidence="4" key="1">
    <citation type="submission" date="2016-10" db="EMBL/GenBank/DDBJ databases">
        <authorList>
            <person name="Varghese N."/>
            <person name="Submissions S."/>
        </authorList>
    </citation>
    <scope>NUCLEOTIDE SEQUENCE [LARGE SCALE GENOMIC DNA]</scope>
    <source>
        <strain evidence="4">DSM 4771</strain>
    </source>
</reference>
<feature type="zinc finger region" description="dksA C4-type" evidence="1">
    <location>
        <begin position="95"/>
        <end position="119"/>
    </location>
</feature>
<dbReference type="AlphaFoldDB" id="A0A1G8VB75"/>
<dbReference type="PANTHER" id="PTHR33823:SF4">
    <property type="entry name" value="GENERAL STRESS PROTEIN 16O"/>
    <property type="match status" value="1"/>
</dbReference>
<accession>A0A1G8VB75</accession>
<dbReference type="STRING" id="86666.SAMN04490247_2624"/>
<evidence type="ECO:0000256" key="1">
    <source>
        <dbReference type="PROSITE-ProRule" id="PRU00510"/>
    </source>
</evidence>
<name>A0A1G8VB75_9BACI</name>
<proteinExistence type="predicted"/>
<dbReference type="OrthoDB" id="9811543at2"/>
<dbReference type="Proteomes" id="UP000199225">
    <property type="component" value="Unassembled WGS sequence"/>
</dbReference>
<dbReference type="EMBL" id="FNEV01000008">
    <property type="protein sequence ID" value="SDJ63318.1"/>
    <property type="molecule type" value="Genomic_DNA"/>
</dbReference>
<evidence type="ECO:0000313" key="3">
    <source>
        <dbReference type="EMBL" id="SDJ63318.1"/>
    </source>
</evidence>
<feature type="region of interest" description="Disordered" evidence="2">
    <location>
        <begin position="92"/>
        <end position="123"/>
    </location>
</feature>
<dbReference type="SUPFAM" id="SSF109635">
    <property type="entry name" value="DnaK suppressor protein DksA, alpha-hairpin domain"/>
    <property type="match status" value="1"/>
</dbReference>
<dbReference type="InterPro" id="IPR037187">
    <property type="entry name" value="DnaK_N"/>
</dbReference>
<dbReference type="PROSITE" id="PS51128">
    <property type="entry name" value="ZF_DKSA_2"/>
    <property type="match status" value="1"/>
</dbReference>
<feature type="compositionally biased region" description="Basic and acidic residues" evidence="2">
    <location>
        <begin position="92"/>
        <end position="108"/>
    </location>
</feature>
<dbReference type="PANTHER" id="PTHR33823">
    <property type="entry name" value="RNA POLYMERASE-BINDING TRANSCRIPTION FACTOR DKSA-RELATED"/>
    <property type="match status" value="1"/>
</dbReference>
<feature type="compositionally biased region" description="Basic and acidic residues" evidence="2">
    <location>
        <begin position="26"/>
        <end position="43"/>
    </location>
</feature>
<dbReference type="Gene3D" id="1.20.120.910">
    <property type="entry name" value="DksA, coiled-coil domain"/>
    <property type="match status" value="1"/>
</dbReference>
<dbReference type="RefSeq" id="WP_093194322.1">
    <property type="nucleotide sequence ID" value="NZ_FNEV01000008.1"/>
</dbReference>
<sequence length="123" mass="14247">MNLSEEQLDYFKNRLLEIKDEAEEEMERHHEYYENGEYSKDNTGDISSVQDHPADSGTEMHEQAKEQTLFDAARERYMAAVDALEKIEKGTYGESEISGKDIPLERLEAMPTARNRVDEEEEA</sequence>
<protein>
    <submittedName>
        <fullName evidence="3">RNA polymerase-binding transcription factor DksA</fullName>
    </submittedName>
</protein>
<feature type="compositionally biased region" description="Basic and acidic residues" evidence="2">
    <location>
        <begin position="52"/>
        <end position="64"/>
    </location>
</feature>
<keyword evidence="4" id="KW-1185">Reference proteome</keyword>